<protein>
    <submittedName>
        <fullName evidence="1">Uncharacterized protein</fullName>
    </submittedName>
</protein>
<accession>A0A7T2S091</accession>
<evidence type="ECO:0000313" key="2">
    <source>
        <dbReference type="Proteomes" id="UP000594778"/>
    </source>
</evidence>
<dbReference type="EMBL" id="CP065668">
    <property type="protein sequence ID" value="QPS06422.1"/>
    <property type="molecule type" value="Genomic_DNA"/>
</dbReference>
<evidence type="ECO:0000313" key="1">
    <source>
        <dbReference type="EMBL" id="QPS06422.1"/>
    </source>
</evidence>
<organism evidence="1 2">
    <name type="scientific">Delftia acidovorans</name>
    <name type="common">Pseudomonas acidovorans</name>
    <name type="synonym">Comamonas acidovorans</name>
    <dbReference type="NCBI Taxonomy" id="80866"/>
    <lineage>
        <taxon>Bacteria</taxon>
        <taxon>Pseudomonadati</taxon>
        <taxon>Pseudomonadota</taxon>
        <taxon>Betaproteobacteria</taxon>
        <taxon>Burkholderiales</taxon>
        <taxon>Comamonadaceae</taxon>
        <taxon>Delftia</taxon>
    </lineage>
</organism>
<dbReference type="AlphaFoldDB" id="A0A7T2S091"/>
<dbReference type="Proteomes" id="UP000594778">
    <property type="component" value="Chromosome"/>
</dbReference>
<gene>
    <name evidence="1" type="ORF">I6G66_19130</name>
</gene>
<name>A0A7T2S091_DELAC</name>
<dbReference type="RefSeq" id="WP_197954057.1">
    <property type="nucleotide sequence ID" value="NZ_CP065668.1"/>
</dbReference>
<reference evidence="1 2" key="1">
    <citation type="submission" date="2020-12" db="EMBL/GenBank/DDBJ databases">
        <title>FDA dAtabase for Regulatory Grade micrObial Sequences (FDA-ARGOS): Supporting development and validation of Infectious Disease Dx tests.</title>
        <authorList>
            <person name="Sproer C."/>
            <person name="Gronow S."/>
            <person name="Severitt S."/>
            <person name="Schroder I."/>
            <person name="Tallon L."/>
            <person name="Sadzewicz L."/>
            <person name="Zhao X."/>
            <person name="Boylan J."/>
            <person name="Ott S."/>
            <person name="Bowen H."/>
            <person name="Vavikolanu K."/>
            <person name="Mehta A."/>
            <person name="Aluvathingal J."/>
            <person name="Nadendla S."/>
            <person name="Lowell S."/>
            <person name="Myers T."/>
            <person name="Yan Y."/>
            <person name="Sichtig H."/>
        </authorList>
    </citation>
    <scope>NUCLEOTIDE SEQUENCE [LARGE SCALE GENOMIC DNA]</scope>
    <source>
        <strain evidence="1 2">FDAARGOS_909</strain>
    </source>
</reference>
<sequence length="75" mass="8199">MDSAVRRASCVLRSSVHEASAGIQSAGAIRHKTQPACSICNAFQGLCYNNQITPIFHRRHGFENPETTKKTAQKA</sequence>
<proteinExistence type="predicted"/>